<comment type="caution">
    <text evidence="2">The sequence shown here is derived from an EMBL/GenBank/DDBJ whole genome shotgun (WGS) entry which is preliminary data.</text>
</comment>
<name>A0AAD9T2H8_9HELO</name>
<accession>A0AAD9T2H8</accession>
<reference evidence="2" key="1">
    <citation type="submission" date="2023-06" db="EMBL/GenBank/DDBJ databases">
        <title>Draft genome of Marssonina rosae.</title>
        <authorList>
            <person name="Cheng Q."/>
        </authorList>
    </citation>
    <scope>NUCLEOTIDE SEQUENCE</scope>
    <source>
        <strain evidence="2">R4</strain>
    </source>
</reference>
<feature type="region of interest" description="Disordered" evidence="1">
    <location>
        <begin position="240"/>
        <end position="263"/>
    </location>
</feature>
<dbReference type="AlphaFoldDB" id="A0AAD9T2H8"/>
<keyword evidence="3" id="KW-1185">Reference proteome</keyword>
<evidence type="ECO:0000313" key="3">
    <source>
        <dbReference type="Proteomes" id="UP001285354"/>
    </source>
</evidence>
<feature type="region of interest" description="Disordered" evidence="1">
    <location>
        <begin position="136"/>
        <end position="183"/>
    </location>
</feature>
<evidence type="ECO:0000256" key="1">
    <source>
        <dbReference type="SAM" id="MobiDB-lite"/>
    </source>
</evidence>
<feature type="compositionally biased region" description="Basic and acidic residues" evidence="1">
    <location>
        <begin position="139"/>
        <end position="162"/>
    </location>
</feature>
<sequence length="910" mass="100952">MSLYHGWDHRPTISSFTPIDPNRAPLPLVSPLKIVHEAGIEGAPHEHFHENIPQAPVSKIKKRGAAQANKGRAVSIAQIWEYKEEGDFAAHNQGADFKSSFPKRRKLEPAKRIMSVPGNLQLFEQTKGQGSQVLAPLQDSKHDGNDRGSRLTTPDSEKRGIEKAAPPNTKNTRFKPGPFRNPVITKPLVSREEDIPFAKPVTIHQGWTSTEEAVKSQNKGISKTTLDKLAAFRYRPPREARSRVGSLFPTGNSQSNRAQQCSEDAEVRQPSADYGLIDNSISDGVYQASECLDPHEIVAEPELGQWQRDEHPGDDAFFNGASWDITLSNAGDEYPCVLQTNLFKVPAPSKPNHFPGEIDHIPNHHLRMSQKNSDCRESTSSESIALFGLAEATYASDQNSQGAQDVFPPIQDISNNDSCVLSPEQLPVIDVPRTGVKTQSDTALFSQFQGDDSNELPRYHTLAGVDQLVKSHRAGASEDVEVTPLDVIDIEVVSKGVSDEFVVDDFGGSQLDDADLLTIVSDPVVPETHPFVAVQKHHSNPGSNFYAPEPFKVCSRGDHAVPSILPGVIDLDDEYTLEELEEEDMILLPEHFAGVIESFQAPQSLPYSFGDDPISGEIYDNSLQFSPLKSRISSLSQRNSENRTCIDISRQSQAGYTDVDTALLEHEDWSCIRSNEPNDSHATLISDPATESHTTSSVSRVTKRIIPLGPQSRRIVSSQVNNRAAMQVSTDHGSTIDDNHDYEPLNPFARPDFPDPVVDRCPIAGASAQIFLRVCFRVGEMFKEGARCHALKHDAVIELFARVNSSSREPGTTKQHFQFSDLWHDRPPLPNGMLANYKTTDLAESESRVFIGIQEDMMMARCIGRLKRDKKHATGWLIEIINIRPTDWEEIKWTKRIVSAGLFKSEKMDV</sequence>
<protein>
    <submittedName>
        <fullName evidence="2">Uncharacterized protein</fullName>
    </submittedName>
</protein>
<organism evidence="2 3">
    <name type="scientific">Diplocarpon rosae</name>
    <dbReference type="NCBI Taxonomy" id="946125"/>
    <lineage>
        <taxon>Eukaryota</taxon>
        <taxon>Fungi</taxon>
        <taxon>Dikarya</taxon>
        <taxon>Ascomycota</taxon>
        <taxon>Pezizomycotina</taxon>
        <taxon>Leotiomycetes</taxon>
        <taxon>Helotiales</taxon>
        <taxon>Drepanopezizaceae</taxon>
        <taxon>Diplocarpon</taxon>
    </lineage>
</organism>
<gene>
    <name evidence="2" type="ORF">QTJ16_002528</name>
</gene>
<feature type="compositionally biased region" description="Polar residues" evidence="1">
    <location>
        <begin position="249"/>
        <end position="262"/>
    </location>
</feature>
<dbReference type="Proteomes" id="UP001285354">
    <property type="component" value="Unassembled WGS sequence"/>
</dbReference>
<dbReference type="EMBL" id="JAUBYV010000003">
    <property type="protein sequence ID" value="KAK2627882.1"/>
    <property type="molecule type" value="Genomic_DNA"/>
</dbReference>
<proteinExistence type="predicted"/>
<evidence type="ECO:0000313" key="2">
    <source>
        <dbReference type="EMBL" id="KAK2627882.1"/>
    </source>
</evidence>